<protein>
    <recommendedName>
        <fullName evidence="3">F-box domain-containing protein</fullName>
    </recommendedName>
</protein>
<organism evidence="1 2">
    <name type="scientific">Trametes pubescens</name>
    <name type="common">White-rot fungus</name>
    <dbReference type="NCBI Taxonomy" id="154538"/>
    <lineage>
        <taxon>Eukaryota</taxon>
        <taxon>Fungi</taxon>
        <taxon>Dikarya</taxon>
        <taxon>Basidiomycota</taxon>
        <taxon>Agaricomycotina</taxon>
        <taxon>Agaricomycetes</taxon>
        <taxon>Polyporales</taxon>
        <taxon>Polyporaceae</taxon>
        <taxon>Trametes</taxon>
    </lineage>
</organism>
<dbReference type="AlphaFoldDB" id="A0A1M2VGH9"/>
<evidence type="ECO:0000313" key="2">
    <source>
        <dbReference type="Proteomes" id="UP000184267"/>
    </source>
</evidence>
<evidence type="ECO:0000313" key="1">
    <source>
        <dbReference type="EMBL" id="OJT06682.1"/>
    </source>
</evidence>
<proteinExistence type="predicted"/>
<evidence type="ECO:0008006" key="3">
    <source>
        <dbReference type="Google" id="ProtNLM"/>
    </source>
</evidence>
<reference evidence="1 2" key="1">
    <citation type="submission" date="2016-10" db="EMBL/GenBank/DDBJ databases">
        <title>Genome sequence of the basidiomycete white-rot fungus Trametes pubescens.</title>
        <authorList>
            <person name="Makela M.R."/>
            <person name="Granchi Z."/>
            <person name="Peng M."/>
            <person name="De Vries R.P."/>
            <person name="Grigoriev I."/>
            <person name="Riley R."/>
            <person name="Hilden K."/>
        </authorList>
    </citation>
    <scope>NUCLEOTIDE SEQUENCE [LARGE SCALE GENOMIC DNA]</scope>
    <source>
        <strain evidence="1 2">FBCC735</strain>
    </source>
</reference>
<sequence>MSTHLSSATATGTALSNPDLLFALFDHLAPFSHADILQPGEISSQHFPKESCLRRQTLINAALTCRDFAEPASSVLWRVLYPGLHPLFYPFPGFHKTTGFLETRELDDYEQQFLASIPNHVLEREPSPAEWERWKICVRRVRCISLRNTRAAFFDEPFIPLLLHASAGVPILPSVQFIAFNEPRGDVVQTQLLHALIGPALSTISVYNVRPYAYSAHILDDLEVISRTSNNVERMLIRSENKPLSQNWPITRFPRLRKLSFDCLSWFPCRSMTSQLGALQELEELDVTYEAISSNPQTMAALDDPSPTTNGFPALRKLHLGASAFQAGQIIPSISSTSLQEVRVTTYQPSFRADVTAFIKTFPWTQNASSLRRLDLTHATNWGTLTTSPGDPFYAALFTMFAPLTELHALEYLEISCWSRVLSVSDADVARMGRAWPHLRRIVIAYTVDPLEPAEPPIWDPYGPQVARPSLSALANLAERCPALFYCEIPAASVSEPELAALEARAADSEAHDRPRQANLLSLLPARGAHCLHFTLCDVDRVARALLALFPSLYGVGRTGLRRPSLELRWPSRDSWNGQQRQTDGFRLLERLFELSGQVETFDD</sequence>
<accession>A0A1M2VGH9</accession>
<gene>
    <name evidence="1" type="ORF">TRAPUB_2467</name>
</gene>
<name>A0A1M2VGH9_TRAPU</name>
<dbReference type="EMBL" id="MNAD01001278">
    <property type="protein sequence ID" value="OJT06682.1"/>
    <property type="molecule type" value="Genomic_DNA"/>
</dbReference>
<dbReference type="STRING" id="154538.A0A1M2VGH9"/>
<dbReference type="Proteomes" id="UP000184267">
    <property type="component" value="Unassembled WGS sequence"/>
</dbReference>
<dbReference type="OrthoDB" id="2755377at2759"/>
<keyword evidence="2" id="KW-1185">Reference proteome</keyword>
<dbReference type="OMA" id="WERWKIC"/>
<dbReference type="Gene3D" id="3.80.10.10">
    <property type="entry name" value="Ribonuclease Inhibitor"/>
    <property type="match status" value="1"/>
</dbReference>
<dbReference type="InterPro" id="IPR032675">
    <property type="entry name" value="LRR_dom_sf"/>
</dbReference>
<comment type="caution">
    <text evidence="1">The sequence shown here is derived from an EMBL/GenBank/DDBJ whole genome shotgun (WGS) entry which is preliminary data.</text>
</comment>